<evidence type="ECO:0000256" key="3">
    <source>
        <dbReference type="ARBA" id="ARBA00022552"/>
    </source>
</evidence>
<comment type="similarity">
    <text evidence="5">Belongs to the RimM family.</text>
</comment>
<organism evidence="8">
    <name type="scientific">candidate division WOR-3 bacterium</name>
    <dbReference type="NCBI Taxonomy" id="2052148"/>
    <lineage>
        <taxon>Bacteria</taxon>
        <taxon>Bacteria division WOR-3</taxon>
    </lineage>
</organism>
<evidence type="ECO:0000256" key="2">
    <source>
        <dbReference type="ARBA" id="ARBA00022517"/>
    </source>
</evidence>
<dbReference type="InterPro" id="IPR002676">
    <property type="entry name" value="RimM_N"/>
</dbReference>
<dbReference type="PANTHER" id="PTHR33692">
    <property type="entry name" value="RIBOSOME MATURATION FACTOR RIMM"/>
    <property type="match status" value="1"/>
</dbReference>
<dbReference type="HAMAP" id="MF_00014">
    <property type="entry name" value="Ribosome_mat_RimM"/>
    <property type="match status" value="1"/>
</dbReference>
<evidence type="ECO:0000256" key="5">
    <source>
        <dbReference type="HAMAP-Rule" id="MF_00014"/>
    </source>
</evidence>
<keyword evidence="1 5" id="KW-0963">Cytoplasm</keyword>
<dbReference type="NCBIfam" id="TIGR02273">
    <property type="entry name" value="16S_RimM"/>
    <property type="match status" value="1"/>
</dbReference>
<reference evidence="8" key="1">
    <citation type="journal article" date="2020" name="mSystems">
        <title>Genome- and Community-Level Interaction Insights into Carbon Utilization and Element Cycling Functions of Hydrothermarchaeota in Hydrothermal Sediment.</title>
        <authorList>
            <person name="Zhou Z."/>
            <person name="Liu Y."/>
            <person name="Xu W."/>
            <person name="Pan J."/>
            <person name="Luo Z.H."/>
            <person name="Li M."/>
        </authorList>
    </citation>
    <scope>NUCLEOTIDE SEQUENCE [LARGE SCALE GENOMIC DNA]</scope>
    <source>
        <strain evidence="8">SpSt-69</strain>
    </source>
</reference>
<comment type="domain">
    <text evidence="5">The PRC barrel domain binds ribosomal protein uS19.</text>
</comment>
<dbReference type="InterPro" id="IPR036976">
    <property type="entry name" value="RimM_N_sf"/>
</dbReference>
<dbReference type="InterPro" id="IPR011961">
    <property type="entry name" value="RimM"/>
</dbReference>
<dbReference type="EMBL" id="DTDJ01000027">
    <property type="protein sequence ID" value="HGL17401.1"/>
    <property type="molecule type" value="Genomic_DNA"/>
</dbReference>
<dbReference type="GO" id="GO:0006364">
    <property type="term" value="P:rRNA processing"/>
    <property type="evidence" value="ECO:0007669"/>
    <property type="project" value="UniProtKB-UniRule"/>
</dbReference>
<sequence length="173" mass="19635">MNKNLVAVGKIQKAFGLRGELRVHPEVFYEDFIKFQQFIVISPKGGQKVLQVERFRSGAGKTIIIKFKGIDTREVAEKLAGLSLLVPEEELPATELDEFYIKDLIGCKIIHLSREEGFVSDFLAQGKIGSLIIKTSDGIEVIIPFVKRFVKKVDLQKKEIEVNDFDELKDLNR</sequence>
<comment type="subunit">
    <text evidence="5">Binds ribosomal protein uS19.</text>
</comment>
<dbReference type="InterPro" id="IPR009000">
    <property type="entry name" value="Transl_B-barrel_sf"/>
</dbReference>
<keyword evidence="4 5" id="KW-0143">Chaperone</keyword>
<comment type="caution">
    <text evidence="8">The sequence shown here is derived from an EMBL/GenBank/DDBJ whole genome shotgun (WGS) entry which is preliminary data.</text>
</comment>
<dbReference type="GO" id="GO:0005840">
    <property type="term" value="C:ribosome"/>
    <property type="evidence" value="ECO:0007669"/>
    <property type="project" value="InterPro"/>
</dbReference>
<evidence type="ECO:0000259" key="6">
    <source>
        <dbReference type="Pfam" id="PF01782"/>
    </source>
</evidence>
<dbReference type="Gene3D" id="2.30.30.240">
    <property type="entry name" value="PRC-barrel domain"/>
    <property type="match status" value="1"/>
</dbReference>
<dbReference type="GO" id="GO:0042274">
    <property type="term" value="P:ribosomal small subunit biogenesis"/>
    <property type="evidence" value="ECO:0007669"/>
    <property type="project" value="UniProtKB-UniRule"/>
</dbReference>
<evidence type="ECO:0000259" key="7">
    <source>
        <dbReference type="Pfam" id="PF24986"/>
    </source>
</evidence>
<accession>A0A7V3ZXQ8</accession>
<dbReference type="Pfam" id="PF24986">
    <property type="entry name" value="PRC_RimM"/>
    <property type="match status" value="1"/>
</dbReference>
<evidence type="ECO:0000256" key="4">
    <source>
        <dbReference type="ARBA" id="ARBA00023186"/>
    </source>
</evidence>
<comment type="subcellular location">
    <subcellularLocation>
        <location evidence="5">Cytoplasm</location>
    </subcellularLocation>
</comment>
<proteinExistence type="inferred from homology"/>
<evidence type="ECO:0000313" key="8">
    <source>
        <dbReference type="EMBL" id="HGL17401.1"/>
    </source>
</evidence>
<feature type="domain" description="Ribosome maturation factor RimM PRC barrel" evidence="7">
    <location>
        <begin position="102"/>
        <end position="163"/>
    </location>
</feature>
<dbReference type="GO" id="GO:0005737">
    <property type="term" value="C:cytoplasm"/>
    <property type="evidence" value="ECO:0007669"/>
    <property type="project" value="UniProtKB-SubCell"/>
</dbReference>
<evidence type="ECO:0000256" key="1">
    <source>
        <dbReference type="ARBA" id="ARBA00022490"/>
    </source>
</evidence>
<dbReference type="InterPro" id="IPR056792">
    <property type="entry name" value="PRC_RimM"/>
</dbReference>
<dbReference type="SUPFAM" id="SSF50346">
    <property type="entry name" value="PRC-barrel domain"/>
    <property type="match status" value="1"/>
</dbReference>
<keyword evidence="2 5" id="KW-0690">Ribosome biogenesis</keyword>
<dbReference type="Pfam" id="PF01782">
    <property type="entry name" value="RimM"/>
    <property type="match status" value="1"/>
</dbReference>
<dbReference type="InterPro" id="IPR011033">
    <property type="entry name" value="PRC_barrel-like_sf"/>
</dbReference>
<dbReference type="SUPFAM" id="SSF50447">
    <property type="entry name" value="Translation proteins"/>
    <property type="match status" value="1"/>
</dbReference>
<feature type="domain" description="RimM N-terminal" evidence="6">
    <location>
        <begin position="8"/>
        <end position="89"/>
    </location>
</feature>
<dbReference type="AlphaFoldDB" id="A0A7V3ZXQ8"/>
<gene>
    <name evidence="5 8" type="primary">rimM</name>
    <name evidence="8" type="ORF">ENU66_03610</name>
</gene>
<name>A0A7V3ZXQ8_UNCW3</name>
<keyword evidence="3 5" id="KW-0698">rRNA processing</keyword>
<protein>
    <recommendedName>
        <fullName evidence="5">Ribosome maturation factor RimM</fullName>
    </recommendedName>
</protein>
<dbReference type="GO" id="GO:0043022">
    <property type="term" value="F:ribosome binding"/>
    <property type="evidence" value="ECO:0007669"/>
    <property type="project" value="InterPro"/>
</dbReference>
<dbReference type="Gene3D" id="2.40.30.60">
    <property type="entry name" value="RimM"/>
    <property type="match status" value="1"/>
</dbReference>
<dbReference type="PANTHER" id="PTHR33692:SF1">
    <property type="entry name" value="RIBOSOME MATURATION FACTOR RIMM"/>
    <property type="match status" value="1"/>
</dbReference>
<comment type="function">
    <text evidence="5">An accessory protein needed during the final step in the assembly of 30S ribosomal subunit, possibly for assembly of the head region. Essential for efficient processing of 16S rRNA. May be needed both before and after RbfA during the maturation of 16S rRNA. It has affinity for free ribosomal 30S subunits but not for 70S ribosomes.</text>
</comment>